<proteinExistence type="inferred from homology"/>
<dbReference type="Gene3D" id="2.60.40.10">
    <property type="entry name" value="Immunoglobulins"/>
    <property type="match status" value="8"/>
</dbReference>
<name>A0ABM3EZD7_SALSA</name>
<gene>
    <name evidence="17" type="primary">icam5</name>
</gene>
<dbReference type="RefSeq" id="XP_045576434.1">
    <property type="nucleotide sequence ID" value="XM_045720478.1"/>
</dbReference>
<evidence type="ECO:0000256" key="9">
    <source>
        <dbReference type="ARBA" id="ARBA00023157"/>
    </source>
</evidence>
<evidence type="ECO:0000256" key="3">
    <source>
        <dbReference type="ARBA" id="ARBA00022692"/>
    </source>
</evidence>
<dbReference type="SMART" id="SM00409">
    <property type="entry name" value="IG"/>
    <property type="match status" value="6"/>
</dbReference>
<dbReference type="InterPro" id="IPR003598">
    <property type="entry name" value="Ig_sub2"/>
</dbReference>
<dbReference type="Proteomes" id="UP001652741">
    <property type="component" value="Chromosome ssa06"/>
</dbReference>
<feature type="domain" description="Ig-like" evidence="15">
    <location>
        <begin position="543"/>
        <end position="650"/>
    </location>
</feature>
<evidence type="ECO:0000313" key="16">
    <source>
        <dbReference type="Proteomes" id="UP001652741"/>
    </source>
</evidence>
<reference evidence="17" key="1">
    <citation type="submission" date="2025-08" db="UniProtKB">
        <authorList>
            <consortium name="RefSeq"/>
        </authorList>
    </citation>
    <scope>IDENTIFICATION</scope>
</reference>
<dbReference type="GeneID" id="106607206"/>
<feature type="signal peptide" evidence="14">
    <location>
        <begin position="1"/>
        <end position="18"/>
    </location>
</feature>
<feature type="compositionally biased region" description="Polar residues" evidence="12">
    <location>
        <begin position="740"/>
        <end position="753"/>
    </location>
</feature>
<dbReference type="PANTHER" id="PTHR13771">
    <property type="entry name" value="INTERCELLULAR ADHESION MOLECULE"/>
    <property type="match status" value="1"/>
</dbReference>
<evidence type="ECO:0000256" key="8">
    <source>
        <dbReference type="ARBA" id="ARBA00023136"/>
    </source>
</evidence>
<dbReference type="Pfam" id="PF07679">
    <property type="entry name" value="I-set"/>
    <property type="match status" value="3"/>
</dbReference>
<evidence type="ECO:0000259" key="15">
    <source>
        <dbReference type="PROSITE" id="PS50835"/>
    </source>
</evidence>
<dbReference type="InterPro" id="IPR013098">
    <property type="entry name" value="Ig_I-set"/>
</dbReference>
<evidence type="ECO:0000256" key="11">
    <source>
        <dbReference type="ARBA" id="ARBA00023319"/>
    </source>
</evidence>
<dbReference type="InterPro" id="IPR007110">
    <property type="entry name" value="Ig-like_dom"/>
</dbReference>
<keyword evidence="8 13" id="KW-0472">Membrane</keyword>
<accession>A0ABM3EZD7</accession>
<keyword evidence="9" id="KW-1015">Disulfide bond</keyword>
<keyword evidence="3 13" id="KW-0812">Transmembrane</keyword>
<evidence type="ECO:0000256" key="5">
    <source>
        <dbReference type="ARBA" id="ARBA00022737"/>
    </source>
</evidence>
<dbReference type="InterPro" id="IPR003987">
    <property type="entry name" value="ICAM_VCAM_N"/>
</dbReference>
<evidence type="ECO:0000256" key="10">
    <source>
        <dbReference type="ARBA" id="ARBA00023180"/>
    </source>
</evidence>
<dbReference type="Pfam" id="PF03921">
    <property type="entry name" value="ICAM_N"/>
    <property type="match status" value="2"/>
</dbReference>
<evidence type="ECO:0000313" key="17">
    <source>
        <dbReference type="RefSeq" id="XP_045576434.1"/>
    </source>
</evidence>
<evidence type="ECO:0000256" key="13">
    <source>
        <dbReference type="SAM" id="Phobius"/>
    </source>
</evidence>
<dbReference type="InterPro" id="IPR003599">
    <property type="entry name" value="Ig_sub"/>
</dbReference>
<evidence type="ECO:0000256" key="14">
    <source>
        <dbReference type="SAM" id="SignalP"/>
    </source>
</evidence>
<feature type="domain" description="Ig-like" evidence="15">
    <location>
        <begin position="127"/>
        <end position="225"/>
    </location>
</feature>
<keyword evidence="11" id="KW-0393">Immunoglobulin domain</keyword>
<feature type="chain" id="PRO_5045587497" evidence="14">
    <location>
        <begin position="19"/>
        <end position="861"/>
    </location>
</feature>
<sequence length="861" mass="94496">MISLQRMLGLFMLMLLHGAPITPGTMTTLPATAKPKLVTFPLELNPPRVVVRYGDSVSVNCSTSSTDHEGMGWEATFGGTDSKKNVSIVTWTVDNLTDWTIEPICYMTLIDGKQPSKVLPVILYKTPDSVSISVLRHSGPMVEGTEYQLQCDIQNMAPLQNLVVKWYKGNEPLDKLTYSNVSKTPVDMSPTLMISPSRHDDGAQYRCRAELDLGPEGPQPHPTVTSEPLSITVHYAPEFLPGNDTVEVSAGSDVSLDCSAEGNPPPELRWTNNTAEGNANEATVGRLRTLYISRVTANATYNCTVTNGLGSITKQIHVLVDVPPQQHPTMFSTAPSTPGTMTTLPATAKPKVVTFPLELKPPRVVVRYGDSVSVNCSTSYTDHEGMGWEATIGGTGFEQDVNIVTWTVDNLTDWTIEPKCYVTLIDNEQPSKVLPVILYKTPDRVSISVLRHSGPMVEGTEYQLQCDIQNMAPQQNLVVKWYKGNEPLDKLTYSNVSKTPVDVSPTLMISPSRHDDGAQYRCRAELDLGPEGPQPHPTVTSEPLSITVHYKPVIECPSQYSVVENSTLDRIPCTFNGNPPPNVVWYQESRQVNASTPLARTDFGQYVITITNDIGSTSSTVHITVEYAPKFKCTNQYKVKENENHNLSVTCTVDGNPSSKITWLKGQQEVDIHQSLTRGNRGAYTLVTNNTHGKATHNLFIDVLYAPEFLLGNDTVEVSAGSDVSLNCSAEGNPPPELRWTNNDAHNVKSSTEGRQRTIRITKATSTNAGIYICTATNRVGTATRTTTVTMKGGFTSIILTIVFVFLVILLIVFPIVFFMCKKRQGFYDFIPVNQPNGVPLMPLPTTGVGNHDPEGYPMKV</sequence>
<dbReference type="InterPro" id="IPR047012">
    <property type="entry name" value="ICAM_VCAM"/>
</dbReference>
<keyword evidence="16" id="KW-1185">Reference proteome</keyword>
<feature type="domain" description="Ig-like" evidence="15">
    <location>
        <begin position="237"/>
        <end position="319"/>
    </location>
</feature>
<protein>
    <submittedName>
        <fullName evidence="17">Intercellular adhesion molecule 1 isoform X3</fullName>
    </submittedName>
</protein>
<organism evidence="16 17">
    <name type="scientific">Salmo salar</name>
    <name type="common">Atlantic salmon</name>
    <dbReference type="NCBI Taxonomy" id="8030"/>
    <lineage>
        <taxon>Eukaryota</taxon>
        <taxon>Metazoa</taxon>
        <taxon>Chordata</taxon>
        <taxon>Craniata</taxon>
        <taxon>Vertebrata</taxon>
        <taxon>Euteleostomi</taxon>
        <taxon>Actinopterygii</taxon>
        <taxon>Neopterygii</taxon>
        <taxon>Teleostei</taxon>
        <taxon>Protacanthopterygii</taxon>
        <taxon>Salmoniformes</taxon>
        <taxon>Salmonidae</taxon>
        <taxon>Salmoninae</taxon>
        <taxon>Salmo</taxon>
    </lineage>
</organism>
<comment type="similarity">
    <text evidence="2">Belongs to the immunoglobulin superfamily. ICAM family.</text>
</comment>
<feature type="domain" description="Ig-like" evidence="15">
    <location>
        <begin position="442"/>
        <end position="540"/>
    </location>
</feature>
<keyword evidence="6" id="KW-0130">Cell adhesion</keyword>
<dbReference type="InterPro" id="IPR013783">
    <property type="entry name" value="Ig-like_fold"/>
</dbReference>
<dbReference type="Pfam" id="PF13927">
    <property type="entry name" value="Ig_3"/>
    <property type="match status" value="1"/>
</dbReference>
<dbReference type="InterPro" id="IPR036179">
    <property type="entry name" value="Ig-like_dom_sf"/>
</dbReference>
<evidence type="ECO:0000256" key="2">
    <source>
        <dbReference type="ARBA" id="ARBA00005925"/>
    </source>
</evidence>
<feature type="domain" description="Ig-like" evidence="15">
    <location>
        <begin position="707"/>
        <end position="790"/>
    </location>
</feature>
<feature type="region of interest" description="Disordered" evidence="12">
    <location>
        <begin position="732"/>
        <end position="755"/>
    </location>
</feature>
<evidence type="ECO:0000256" key="12">
    <source>
        <dbReference type="SAM" id="MobiDB-lite"/>
    </source>
</evidence>
<evidence type="ECO:0000256" key="4">
    <source>
        <dbReference type="ARBA" id="ARBA00022729"/>
    </source>
</evidence>
<dbReference type="PRINTS" id="PR01472">
    <property type="entry name" value="ICAMVCAM1"/>
</dbReference>
<keyword evidence="10" id="KW-0325">Glycoprotein</keyword>
<evidence type="ECO:0000256" key="6">
    <source>
        <dbReference type="ARBA" id="ARBA00022889"/>
    </source>
</evidence>
<evidence type="ECO:0000256" key="1">
    <source>
        <dbReference type="ARBA" id="ARBA00004479"/>
    </source>
</evidence>
<dbReference type="SUPFAM" id="SSF48726">
    <property type="entry name" value="Immunoglobulin"/>
    <property type="match status" value="8"/>
</dbReference>
<dbReference type="PROSITE" id="PS50835">
    <property type="entry name" value="IG_LIKE"/>
    <property type="match status" value="5"/>
</dbReference>
<comment type="subcellular location">
    <subcellularLocation>
        <location evidence="1">Membrane</location>
        <topology evidence="1">Single-pass type I membrane protein</topology>
    </subcellularLocation>
</comment>
<keyword evidence="5" id="KW-0677">Repeat</keyword>
<dbReference type="SMART" id="SM00408">
    <property type="entry name" value="IGc2"/>
    <property type="match status" value="5"/>
</dbReference>
<evidence type="ECO:0000256" key="7">
    <source>
        <dbReference type="ARBA" id="ARBA00022989"/>
    </source>
</evidence>
<keyword evidence="7 13" id="KW-1133">Transmembrane helix</keyword>
<keyword evidence="4 14" id="KW-0732">Signal</keyword>
<dbReference type="InterPro" id="IPR013768">
    <property type="entry name" value="ICAM_N"/>
</dbReference>
<dbReference type="PANTHER" id="PTHR13771:SF9">
    <property type="entry name" value="INTERCELLULAR ADHESION MOLECULE 5"/>
    <property type="match status" value="1"/>
</dbReference>
<feature type="transmembrane region" description="Helical" evidence="13">
    <location>
        <begin position="798"/>
        <end position="821"/>
    </location>
</feature>